<keyword evidence="2" id="KW-1185">Reference proteome</keyword>
<accession>A0A8J6M5U2</accession>
<name>A0A8J6M5U2_9FIRM</name>
<dbReference type="Proteomes" id="UP000628736">
    <property type="component" value="Unassembled WGS sequence"/>
</dbReference>
<comment type="caution">
    <text evidence="1">The sequence shown here is derived from an EMBL/GenBank/DDBJ whole genome shotgun (WGS) entry which is preliminary data.</text>
</comment>
<evidence type="ECO:0000313" key="1">
    <source>
        <dbReference type="EMBL" id="MBC5721899.1"/>
    </source>
</evidence>
<gene>
    <name evidence="1" type="ORF">H8S11_03570</name>
</gene>
<sequence>MKEIFWISHSPIHQEEYQDLCQRSGAPLLIRPMEPESLEEQLQLRGSRVESLVVNLPLPKAAQVFRTAAGRFPVLFRASQRIATGRKVPGYCSGLPEDEYEKRFVGWRRLFRCDVEELPAAQLSLPPASGRVFLWLSRHQLSQPALDALQADCGPVTVLQYPLPIRDVADLLPLLPMADLVGAVLPPQMLSQLKLLLGDTPLLRSDFSPQDGFHRWQTLLSCSVEYELLPQLVPEQLHTA</sequence>
<dbReference type="EMBL" id="JACOPO010000002">
    <property type="protein sequence ID" value="MBC5721899.1"/>
    <property type="molecule type" value="Genomic_DNA"/>
</dbReference>
<dbReference type="RefSeq" id="WP_186852216.1">
    <property type="nucleotide sequence ID" value="NZ_JACOPO010000002.1"/>
</dbReference>
<evidence type="ECO:0000313" key="2">
    <source>
        <dbReference type="Proteomes" id="UP000628736"/>
    </source>
</evidence>
<dbReference type="AlphaFoldDB" id="A0A8J6M5U2"/>
<organism evidence="1 2">
    <name type="scientific">Flintibacter hominis</name>
    <dbReference type="NCBI Taxonomy" id="2763048"/>
    <lineage>
        <taxon>Bacteria</taxon>
        <taxon>Bacillati</taxon>
        <taxon>Bacillota</taxon>
        <taxon>Clostridia</taxon>
        <taxon>Eubacteriales</taxon>
        <taxon>Flintibacter</taxon>
    </lineage>
</organism>
<proteinExistence type="predicted"/>
<protein>
    <submittedName>
        <fullName evidence="1">Uncharacterized protein</fullName>
    </submittedName>
</protein>
<reference evidence="1" key="1">
    <citation type="submission" date="2020-08" db="EMBL/GenBank/DDBJ databases">
        <title>Genome public.</title>
        <authorList>
            <person name="Liu C."/>
            <person name="Sun Q."/>
        </authorList>
    </citation>
    <scope>NUCLEOTIDE SEQUENCE</scope>
    <source>
        <strain evidence="1">NSJ-23</strain>
    </source>
</reference>